<dbReference type="PANTHER" id="PTHR43335:SF2">
    <property type="entry name" value="ABC TRANSPORTER, ATP-BINDING PROTEIN"/>
    <property type="match status" value="1"/>
</dbReference>
<comment type="similarity">
    <text evidence="1">Belongs to the ABC transporter superfamily.</text>
</comment>
<dbReference type="PANTHER" id="PTHR43335">
    <property type="entry name" value="ABC TRANSPORTER, ATP-BINDING PROTEIN"/>
    <property type="match status" value="1"/>
</dbReference>
<keyword evidence="3" id="KW-0547">Nucleotide-binding</keyword>
<dbReference type="Pfam" id="PF00005">
    <property type="entry name" value="ABC_tran"/>
    <property type="match status" value="1"/>
</dbReference>
<accession>A0A7G9G747</accession>
<proteinExistence type="inferred from homology"/>
<dbReference type="Proteomes" id="UP000515823">
    <property type="component" value="Chromosome"/>
</dbReference>
<dbReference type="RefSeq" id="WP_249304211.1">
    <property type="nucleotide sequence ID" value="NZ_CP060634.1"/>
</dbReference>
<dbReference type="Gene3D" id="3.40.50.300">
    <property type="entry name" value="P-loop containing nucleotide triphosphate hydrolases"/>
    <property type="match status" value="1"/>
</dbReference>
<feature type="domain" description="ABC transporter" evidence="5">
    <location>
        <begin position="3"/>
        <end position="231"/>
    </location>
</feature>
<reference evidence="6 7" key="1">
    <citation type="submission" date="2020-08" db="EMBL/GenBank/DDBJ databases">
        <authorList>
            <person name="Liu C."/>
            <person name="Sun Q."/>
        </authorList>
    </citation>
    <scope>NUCLEOTIDE SEQUENCE [LARGE SCALE GENOMIC DNA]</scope>
    <source>
        <strain evidence="6 7">NSJ-38</strain>
    </source>
</reference>
<name>A0A7G9G747_9FIRM</name>
<dbReference type="PROSITE" id="PS50893">
    <property type="entry name" value="ABC_TRANSPORTER_2"/>
    <property type="match status" value="1"/>
</dbReference>
<dbReference type="KEGG" id="qdo:H9Q78_05820"/>
<organism evidence="6 7">
    <name type="scientific">Qiania dongpingensis</name>
    <dbReference type="NCBI Taxonomy" id="2763669"/>
    <lineage>
        <taxon>Bacteria</taxon>
        <taxon>Bacillati</taxon>
        <taxon>Bacillota</taxon>
        <taxon>Clostridia</taxon>
        <taxon>Lachnospirales</taxon>
        <taxon>Lachnospiraceae</taxon>
        <taxon>Qiania</taxon>
    </lineage>
</organism>
<evidence type="ECO:0000256" key="2">
    <source>
        <dbReference type="ARBA" id="ARBA00022448"/>
    </source>
</evidence>
<evidence type="ECO:0000256" key="3">
    <source>
        <dbReference type="ARBA" id="ARBA00022741"/>
    </source>
</evidence>
<dbReference type="GO" id="GO:0016887">
    <property type="term" value="F:ATP hydrolysis activity"/>
    <property type="evidence" value="ECO:0007669"/>
    <property type="project" value="InterPro"/>
</dbReference>
<dbReference type="PROSITE" id="PS00211">
    <property type="entry name" value="ABC_TRANSPORTER_1"/>
    <property type="match status" value="1"/>
</dbReference>
<evidence type="ECO:0000313" key="7">
    <source>
        <dbReference type="Proteomes" id="UP000515823"/>
    </source>
</evidence>
<protein>
    <submittedName>
        <fullName evidence="6">ATP-binding cassette domain-containing protein</fullName>
    </submittedName>
</protein>
<gene>
    <name evidence="6" type="ORF">H9Q78_05820</name>
</gene>
<keyword evidence="7" id="KW-1185">Reference proteome</keyword>
<evidence type="ECO:0000256" key="4">
    <source>
        <dbReference type="ARBA" id="ARBA00022840"/>
    </source>
</evidence>
<dbReference type="InterPro" id="IPR003439">
    <property type="entry name" value="ABC_transporter-like_ATP-bd"/>
</dbReference>
<dbReference type="SUPFAM" id="SSF52540">
    <property type="entry name" value="P-loop containing nucleoside triphosphate hydrolases"/>
    <property type="match status" value="1"/>
</dbReference>
<keyword evidence="4 6" id="KW-0067">ATP-binding</keyword>
<evidence type="ECO:0000256" key="1">
    <source>
        <dbReference type="ARBA" id="ARBA00005417"/>
    </source>
</evidence>
<dbReference type="InterPro" id="IPR003593">
    <property type="entry name" value="AAA+_ATPase"/>
</dbReference>
<dbReference type="InterPro" id="IPR027417">
    <property type="entry name" value="P-loop_NTPase"/>
</dbReference>
<dbReference type="EMBL" id="CP060634">
    <property type="protein sequence ID" value="QNM06629.1"/>
    <property type="molecule type" value="Genomic_DNA"/>
</dbReference>
<keyword evidence="2" id="KW-0813">Transport</keyword>
<evidence type="ECO:0000259" key="5">
    <source>
        <dbReference type="PROSITE" id="PS50893"/>
    </source>
</evidence>
<evidence type="ECO:0000313" key="6">
    <source>
        <dbReference type="EMBL" id="QNM06629.1"/>
    </source>
</evidence>
<dbReference type="AlphaFoldDB" id="A0A7G9G747"/>
<dbReference type="SMART" id="SM00382">
    <property type="entry name" value="AAA"/>
    <property type="match status" value="1"/>
</dbReference>
<dbReference type="InterPro" id="IPR017871">
    <property type="entry name" value="ABC_transporter-like_CS"/>
</dbReference>
<sequence length="289" mass="32129">MKLEIKGLTKAYGKKQALKGLNITLTEGVYGFLGPNGAGKSTFMNILTGNLQATSGQILYDEEDIVKLGRNFRGILGYMPQQQALYPNFSATGFLSYVAALRDMKKSRAKERIPKVLSQVGLSDVAEEKICSFSGGMKQRLLIAQAVLDEPKILVLDEPTAGLDPKQRIAIRNLISEISAGKIVIIATHVVTDVESVANRILLIREGEMLADSTREELNASLSGHVWELQVPEEQLERVVGREDYLIGNISREGKILFVRVISDKEPDDYVFMSVRPGLEDVYLYYFKE</sequence>
<dbReference type="GO" id="GO:0005524">
    <property type="term" value="F:ATP binding"/>
    <property type="evidence" value="ECO:0007669"/>
    <property type="project" value="UniProtKB-KW"/>
</dbReference>